<dbReference type="PANTHER" id="PTHR32305:SF15">
    <property type="entry name" value="PROTEIN RHSA-RELATED"/>
    <property type="match status" value="1"/>
</dbReference>
<dbReference type="InterPro" id="IPR022385">
    <property type="entry name" value="Rhs_assc_core"/>
</dbReference>
<keyword evidence="2" id="KW-1185">Reference proteome</keyword>
<dbReference type="InterPro" id="IPR025667">
    <property type="entry name" value="SprB_repeat"/>
</dbReference>
<protein>
    <submittedName>
        <fullName evidence="1">Conserved repeat domain protein</fullName>
    </submittedName>
</protein>
<dbReference type="InterPro" id="IPR050708">
    <property type="entry name" value="T6SS_VgrG/RHS"/>
</dbReference>
<dbReference type="Pfam" id="PF13573">
    <property type="entry name" value="SprB"/>
    <property type="match status" value="1"/>
</dbReference>
<dbReference type="STRING" id="643867.Ftrac_0248"/>
<dbReference type="EMBL" id="CP002349">
    <property type="protein sequence ID" value="ADR20259.1"/>
    <property type="molecule type" value="Genomic_DNA"/>
</dbReference>
<dbReference type="eggNOG" id="COG3209">
    <property type="taxonomic scope" value="Bacteria"/>
</dbReference>
<dbReference type="eggNOG" id="COG1470">
    <property type="taxonomic scope" value="Bacteria"/>
</dbReference>
<reference evidence="1 2" key="1">
    <citation type="journal article" date="2011" name="Stand. Genomic Sci.">
        <title>Complete genome sequence of Marivirga tractuosa type strain (H-43).</title>
        <authorList>
            <person name="Pagani I."/>
            <person name="Chertkov O."/>
            <person name="Lapidus A."/>
            <person name="Lucas S."/>
            <person name="Del Rio T.G."/>
            <person name="Tice H."/>
            <person name="Copeland A."/>
            <person name="Cheng J.F."/>
            <person name="Nolan M."/>
            <person name="Saunders E."/>
            <person name="Pitluck S."/>
            <person name="Held B."/>
            <person name="Goodwin L."/>
            <person name="Liolios K."/>
            <person name="Ovchinikova G."/>
            <person name="Ivanova N."/>
            <person name="Mavromatis K."/>
            <person name="Pati A."/>
            <person name="Chen A."/>
            <person name="Palaniappan K."/>
            <person name="Land M."/>
            <person name="Hauser L."/>
            <person name="Jeffries C.D."/>
            <person name="Detter J.C."/>
            <person name="Han C."/>
            <person name="Tapia R."/>
            <person name="Ngatchou-Djao O.D."/>
            <person name="Rohde M."/>
            <person name="Goker M."/>
            <person name="Spring S."/>
            <person name="Sikorski J."/>
            <person name="Woyke T."/>
            <person name="Bristow J."/>
            <person name="Eisen J.A."/>
            <person name="Markowitz V."/>
            <person name="Hugenholtz P."/>
            <person name="Klenk H.P."/>
            <person name="Kyrpides N.C."/>
        </authorList>
    </citation>
    <scope>NUCLEOTIDE SEQUENCE [LARGE SCALE GENOMIC DNA]</scope>
    <source>
        <strain evidence="2">ATCC 23168 / DSM 4126 / NBRC 15989 / NCIMB 1408 / VKM B-1430 / H-43</strain>
    </source>
</reference>
<name>E4TLW8_MARTH</name>
<dbReference type="Proteomes" id="UP000008720">
    <property type="component" value="Chromosome"/>
</dbReference>
<dbReference type="NCBIfam" id="TIGR03696">
    <property type="entry name" value="Rhs_assc_core"/>
    <property type="match status" value="1"/>
</dbReference>
<evidence type="ECO:0000313" key="2">
    <source>
        <dbReference type="Proteomes" id="UP000008720"/>
    </source>
</evidence>
<accession>E4TLW8</accession>
<dbReference type="Gene3D" id="2.180.10.10">
    <property type="entry name" value="RHS repeat-associated core"/>
    <property type="match status" value="2"/>
</dbReference>
<dbReference type="InterPro" id="IPR013783">
    <property type="entry name" value="Ig-like_fold"/>
</dbReference>
<dbReference type="RefSeq" id="WP_013452410.1">
    <property type="nucleotide sequence ID" value="NC_014759.1"/>
</dbReference>
<gene>
    <name evidence="1" type="ordered locus">Ftrac_0248</name>
</gene>
<dbReference type="OrthoDB" id="976756at2"/>
<evidence type="ECO:0000313" key="1">
    <source>
        <dbReference type="EMBL" id="ADR20259.1"/>
    </source>
</evidence>
<dbReference type="Gene3D" id="2.60.40.10">
    <property type="entry name" value="Immunoglobulins"/>
    <property type="match status" value="1"/>
</dbReference>
<organism evidence="1 2">
    <name type="scientific">Marivirga tractuosa (strain ATCC 23168 / DSM 4126 / NBRC 15989 / NCIMB 1408 / VKM B-1430 / H-43)</name>
    <name type="common">Microscilla tractuosa</name>
    <name type="synonym">Flexibacter tractuosus</name>
    <dbReference type="NCBI Taxonomy" id="643867"/>
    <lineage>
        <taxon>Bacteria</taxon>
        <taxon>Pseudomonadati</taxon>
        <taxon>Bacteroidota</taxon>
        <taxon>Cytophagia</taxon>
        <taxon>Cytophagales</taxon>
        <taxon>Marivirgaceae</taxon>
        <taxon>Marivirga</taxon>
    </lineage>
</organism>
<dbReference type="PANTHER" id="PTHR32305">
    <property type="match status" value="1"/>
</dbReference>
<dbReference type="HOGENOM" id="CLU_224806_0_0_10"/>
<dbReference type="KEGG" id="mtt:Ftrac_0248"/>
<proteinExistence type="predicted"/>
<sequence length="3501" mass="386097">MIRKKGLFLLFFIFFIQVVKGQDVEITTFTPTTVQVCEGQSPFTIRIENKGTEAVGSFQIDPGLPAGLSYVMGSVTGDLGFVSTSTSNSPLFALGDGEVLAGESTVEFSFQATADCNLLSYIEDNFDNPSEGFVNNNASATYTMAETDYQVEEFEGSDSYNVSAPDLEIGVPEEYINLTTHFKLTPINRIIEINNEGFGGTRRVDFGINYTGDVTVLGLYIINANNEKVQAVERNEELSTPELAVYSLDVEELSYFDSNGDGMYSRGERIRLMDEVQLVNCNGSIRTDYQARWGCGPNYCNEGDQEANFSTYITVPQGSPGFVKKNEVVKDADICNPNDEMIFEFGIFNEGIGNEIKALDITKDIRFTTTINESISTIAEFNLITESGTIVDLSPYINDGSFTKILNKAPAQYTYQINFRDFFTSDPDGPGGFDDLDSDGFYDDVAVGSGVYLQIILSDNSMPSDYQNCNKGRILSNKISSRMYYFNHCNQSKYTDFNLRYSNGNNQGESASGTGYYADNQTGNIEFYYRTNFNGYIAGFNTSNGGYQADFTLPEGFLVERIYWMPNTNRSYIQDIAPEDYVINGNKVTVLPSNDYRSHITYGIDLRYNCSDGTEYFSDAEDILFDYYYVIDANCPEERMQIACNSYTVSYTCGTCSPLETSDFSLTRKTLGYVNRNINYEDILIGTAQQIDPEDPKYNLKAGLPGDEVAISINADINASMTADYFKVQFEHADIFDGLPALENFNNSQLKIAGEIIDISDLEPEINTVDGRISYEFLIPTSYFSDQGNNFETETIIAFNTNSSLAFLDNTAGNYSLEGLQGRLIAGEDSGIEFSCNYKPENFSYIKPYFRDHGVGSYYVCSTDNFRITRLAGARFTESSLVFPGEHRPTEFIQSIDVQIPFGFKRDESVPFTFQGRIVPESNITKIDKHHLVVNFTDDYPVSFFNRESYLTGKIIEDCGDINEIELNLGRYKTFNIESKVTYLSKLYLNDQSKFEDNLFTNHSSIYYMKNANLELTANKTQEAYSRQVSWPVQLCDNSYHSRYYMSNVYSSVELREGDNSTILTGATDNEGNALEVEFYGPVYDGSFGELAGRGKYMMVKLSDIDNNECQYYTVEAGYRNCEDDVTRKLDLYGSWSCDGYPEVSGHTGSIKDLPQDCEIPIQEEELEIRYKTANLQWQVEKLGPTETELCEGVPFRATLLSSKYADMFDLKFSINLPKGMRLDESQPASFTHALNGESPVAIPAAAISTVTLPDGNTGIEWDLSKMLPTSGNGFSGFLPGYRDFPNNSVTLDFQVVDGCDADPGEAIKFAVEGYTNCQDYIQLKDQRKIKLREMPLDELFMSLSADAFTVCNGSTQLDLTVENRGSGPTSPNRLEVKLPPGLSYNGHSGGFGSVQKRSEEGQEVLRWDLSAGFLSASETKTLTMDVSLGDLLVSGTSLYFEARTTMNGQATCVTNDEVCPIVATTGQGDYTMNIDLSYPQASISTTTTFPVCPGSSISLEAEVENQKPGVYRYEWLRGGEMFASTSQPTLTTSLNGSKLGEYSVRVIDPSSCGALSGNSLTFTGEDLFDLPSFTAKAIPTSCQGAEDGSIGFTVTSTAIGQAPFGYELRKGNELYRTGTEVQDGEAQAISDLPQGRYYLSILDANGCTAPRKRIDVLNGGPVTAISCLSDIPCGLTTGDPYELNFNFRVNRRRLTLEGAMELTNYGIRIEDDLGQEIYSSATDAYAYNDAHVFSGQASYTGNDQLYIYIEENGIDCGTDPAPLQLKEARPQISLNEAGGIYQKCYDEQKIDIGAGISGITNCTSTAQLASYSLYSVDKRTGEETLVSAQSGEQALFEDVAVGHYIMRSSISEGPYVLCAIEERNIEVRSSTLEVSLESDAETCLGDEDGRAVAKVSGGQAPYRYYWYDSSDELISRESSADGLSPGDYYLKVKDNRQCVDYEETIDFTIAGGEELSVPAIEAPDEASLDCEIAASLENTTAGETYTFEWVQLQVIKKMEFSNGSIQIVEETKENLVGTQKAVSEGGLVSVTNTLSEVKSGHEYIVRVRNSAGCENESAPTLVEQPSVPRSYELSFSWQTYASETEEEEQEEISDNLQASVAASNLQQEIRQAGTECVARMTGMQRSAVESFCLSKDHVHDEVSMRYTDGAYHYTLYYYDRSGNLVKTVPPKGVNLLDGSAAESADQLPAHELVTSYSYNSLGQLVHQESPDGGETDFIYNNEGQLRFSQNARQAADGTFSYSKYDRLGRIIEVGRATLQGDYNSWAALKADQSSLAADPAFPGAGYGLEEQTQTYYGGDPQLSYRGEVQENLINRVSYVAHHQAGQVSSTYYSYDAHGNVKWMVQDIPGMGRKTMAYEYDLVSGNVKEVAYNAGRPDAFYHAYEYDADNRITAVKTSKDGVLWDTDGRYEYYDHGPLKRSVLGEDKVQGLDYVYTLQGWLKSVNNPGLSTAADPGHDGNNQVGRDVFGMTLNYFSGDYQNDNYAANATSLAIADGKDLYNGNIAAWSLNTARPDGDMLDYEHRIGYNYSYDKLNRLKGSQMSKWESDSWTATQDYATSYSYDANGNIMSLERDGFAAEGQSSAMDRLTYHYGAGNNQLQYVSDAIADEDWDMDVDNQGSGNYSYDEIGNLIADESEGITSIEWTTYGKVSRILKEDGSEVSFLYDGSGNRIRKDVTGPSGAPESTYYVRDASGNVMATYREREEAIEGGHDEVLRLDEQFIYGSDRIGLRKGNGLAMRRIRNLDGLAPYQLGVDELYTAGGNHYHVGVSTGSRGVSLAQLGEGNEGLGAVNALGGATGFGLMGTVTNSSGDLQFSLAVADEMNSSEHVALLTDADGNLMPSGGSLDILSEGQAVGFRRPGTDEEYLLIAPNTTGGWYYHIIDMAAAGNGTETEPKGDVASANNVLLEGDYLAALAIVSDSRQPAEEQFYGYTLELQGGNANQARVKGFKLGADLSLVTTYEGPWKSINSGLESYLQLSPDGNLLAVMSHQGTTDQVNQLAEGGLAWDLYQLESENPEDRPMNFVKRIENVLPQRGLSLQFGDHNDALYYTQASLTDGHRLHRLQLSTGQQYSYAESLGDEARLLGNSSGQLWVAEKGNDGLYAVEGDVLTEDAYLLPEGTLTGEVPAGRLHRLEKPHEDPIYFERMLGLKQYELKDHLGNVRAVVSDRLKKADGSYAAEVASVSDYYAFGMSMPGRGFNGADYRYGFNGKEKDQKGEFGSMTTYDYGFRIYNPGIAKFLSVDPLTKSYPMLTPYQFASNRPIDGIDLDGLEYFRPFILRPLTLSRIATVQAKEKKFIEDGISPMDARIRAELETSLEEIAVLASPILTLFVAEEIIEELAGVPLFPGIEDLAQKAIVRTFNGNVKLRKVFEGADDFNMVYANDVNIGTASLTEGGSVLELDITVPESMRGQGVLKSVVEESVNKWDPSLIKGTWKSDYNGSPSTNYEVYKKYRNEDKMSMEEAALNTPTGRAAQEAGFGGKPIVEETKNTINVTFTPSSN</sequence>